<feature type="chain" id="PRO_5044828844" description="DUF3068 domain-containing protein" evidence="2">
    <location>
        <begin position="31"/>
        <end position="416"/>
    </location>
</feature>
<reference evidence="3 4" key="1">
    <citation type="submission" date="2016-06" db="EMBL/GenBank/DDBJ databases">
        <authorList>
            <person name="Sutton G."/>
            <person name="Brinkac L."/>
            <person name="Sanka R."/>
            <person name="Adams M."/>
            <person name="Lau E."/>
            <person name="Sam S."/>
            <person name="Sreng N."/>
            <person name="Him V."/>
            <person name="Kerleguer A."/>
            <person name="Cheng S."/>
        </authorList>
    </citation>
    <scope>NUCLEOTIDE SEQUENCE [LARGE SCALE GENOMIC DNA]</scope>
    <source>
        <strain evidence="3 4">E2978</strain>
    </source>
</reference>
<dbReference type="PRINTS" id="PR01217">
    <property type="entry name" value="PRICHEXTENSN"/>
</dbReference>
<proteinExistence type="predicted"/>
<keyword evidence="1" id="KW-0472">Membrane</keyword>
<name>A0ABD6NTT5_9MYCO</name>
<dbReference type="RefSeq" id="WP_068214655.1">
    <property type="nucleotide sequence ID" value="NZ_LZIT01000349.1"/>
</dbReference>
<accession>A0ABD6NTT5</accession>
<evidence type="ECO:0000256" key="2">
    <source>
        <dbReference type="SAM" id="SignalP"/>
    </source>
</evidence>
<protein>
    <recommendedName>
        <fullName evidence="5">DUF3068 domain-containing protein</fullName>
    </recommendedName>
</protein>
<gene>
    <name evidence="3" type="ORF">A5672_06025</name>
</gene>
<dbReference type="AlphaFoldDB" id="A0ABD6NTT5"/>
<evidence type="ECO:0008006" key="5">
    <source>
        <dbReference type="Google" id="ProtNLM"/>
    </source>
</evidence>
<keyword evidence="2" id="KW-0732">Signal</keyword>
<evidence type="ECO:0000313" key="3">
    <source>
        <dbReference type="EMBL" id="OBG26897.1"/>
    </source>
</evidence>
<keyword evidence="1" id="KW-0812">Transmembrane</keyword>
<organism evidence="3 4">
    <name type="scientific">Mycobacterium alsense</name>
    <dbReference type="NCBI Taxonomy" id="324058"/>
    <lineage>
        <taxon>Bacteria</taxon>
        <taxon>Bacillati</taxon>
        <taxon>Actinomycetota</taxon>
        <taxon>Actinomycetes</taxon>
        <taxon>Mycobacteriales</taxon>
        <taxon>Mycobacteriaceae</taxon>
        <taxon>Mycobacterium</taxon>
    </lineage>
</organism>
<feature type="signal peptide" evidence="2">
    <location>
        <begin position="1"/>
        <end position="30"/>
    </location>
</feature>
<dbReference type="EMBL" id="LZIT01000349">
    <property type="protein sequence ID" value="OBG26897.1"/>
    <property type="molecule type" value="Genomic_DNA"/>
</dbReference>
<feature type="transmembrane region" description="Helical" evidence="1">
    <location>
        <begin position="384"/>
        <end position="405"/>
    </location>
</feature>
<evidence type="ECO:0000313" key="4">
    <source>
        <dbReference type="Proteomes" id="UP000092086"/>
    </source>
</evidence>
<dbReference type="Proteomes" id="UP000092086">
    <property type="component" value="Unassembled WGS sequence"/>
</dbReference>
<evidence type="ECO:0000256" key="1">
    <source>
        <dbReference type="SAM" id="Phobius"/>
    </source>
</evidence>
<keyword evidence="1" id="KW-1133">Transmembrane helix</keyword>
<comment type="caution">
    <text evidence="3">The sequence shown here is derived from an EMBL/GenBank/DDBJ whole genome shotgun (WGS) entry which is preliminary data.</text>
</comment>
<sequence length="416" mass="43257">MGRIIATAAAAAIALAPLSGVATTPVVAQAAPCAGDGANPVSCQNCMAYVEAYQTSNVCYNPAPPRTSQPRPSRVPAWTPPEPVPVEPVPPAHTPVVVPPSSEPPTTVAVQTPKLNPGAPGNAPVVAPPKGLEASPQAIADAKAAPATRINPANPLEPPSRVYDFGHQVQNVVAAHSGNIDLVNADNQELVRPRHWDYIDYDDNRRPVLYNPLREAVTFRYFYDGAYREAFVPAGGRIVLDAAAAGLFPFTAVGYSHVASGSFYGGASIPAPGSNGPPPPTYAPPARPEVYQNIAVLVAAADKTVAVGQVQVVGHDASQPAGGQDTFLLDDSTLAWGQITEPGSPAQIRVVRTQSLPGAGPTDNGGFLVALAAIKEPKPPAERWWLFALSYGGLATAVCLAAWLINRRRTDSAAGP</sequence>